<dbReference type="AlphaFoldDB" id="A0A4U0YVW5"/>
<sequence>MNIILAISAGLLGVIAAGLIGLISGGLTDMFVSAFVAFGFLYALGAFLVLAGPRGPRVAIDPHRLVPKRANPAPLVTHHSSARSAAVERSSASRYSPADA</sequence>
<keyword evidence="2" id="KW-0472">Membrane</keyword>
<evidence type="ECO:0000313" key="3">
    <source>
        <dbReference type="EMBL" id="TKA96900.1"/>
    </source>
</evidence>
<organism evidence="3 4">
    <name type="scientific">Cereibacter changlensis</name>
    <dbReference type="NCBI Taxonomy" id="402884"/>
    <lineage>
        <taxon>Bacteria</taxon>
        <taxon>Pseudomonadati</taxon>
        <taxon>Pseudomonadota</taxon>
        <taxon>Alphaproteobacteria</taxon>
        <taxon>Rhodobacterales</taxon>
        <taxon>Paracoccaceae</taxon>
        <taxon>Cereibacter</taxon>
    </lineage>
</organism>
<feature type="region of interest" description="Disordered" evidence="1">
    <location>
        <begin position="70"/>
        <end position="100"/>
    </location>
</feature>
<evidence type="ECO:0000313" key="4">
    <source>
        <dbReference type="Proteomes" id="UP000306340"/>
    </source>
</evidence>
<gene>
    <name evidence="3" type="ORF">FAZ78_09010</name>
</gene>
<protein>
    <submittedName>
        <fullName evidence="3">Uncharacterized protein</fullName>
    </submittedName>
</protein>
<comment type="caution">
    <text evidence="3">The sequence shown here is derived from an EMBL/GenBank/DDBJ whole genome shotgun (WGS) entry which is preliminary data.</text>
</comment>
<dbReference type="Proteomes" id="UP000306340">
    <property type="component" value="Unassembled WGS sequence"/>
</dbReference>
<proteinExistence type="predicted"/>
<feature type="transmembrane region" description="Helical" evidence="2">
    <location>
        <begin position="32"/>
        <end position="51"/>
    </location>
</feature>
<accession>A0A4U0YVW5</accession>
<reference evidence="3 4" key="1">
    <citation type="submission" date="2019-04" db="EMBL/GenBank/DDBJ databases">
        <title>Crypto-aerobic microbial life in anoxic (sulfidic) marine sediments.</title>
        <authorList>
            <person name="Bhattacharya S."/>
            <person name="Roy C."/>
            <person name="Mondal N."/>
            <person name="Sarkar J."/>
            <person name="Mandal S."/>
            <person name="Rameez M.J."/>
            <person name="Ghosh W."/>
        </authorList>
    </citation>
    <scope>NUCLEOTIDE SEQUENCE [LARGE SCALE GENOMIC DNA]</scope>
    <source>
        <strain evidence="3 4">SBBC</strain>
    </source>
</reference>
<keyword evidence="2" id="KW-0812">Transmembrane</keyword>
<dbReference type="EMBL" id="SWAU01000068">
    <property type="protein sequence ID" value="TKA96900.1"/>
    <property type="molecule type" value="Genomic_DNA"/>
</dbReference>
<keyword evidence="2" id="KW-1133">Transmembrane helix</keyword>
<evidence type="ECO:0000256" key="1">
    <source>
        <dbReference type="SAM" id="MobiDB-lite"/>
    </source>
</evidence>
<name>A0A4U0YVW5_9RHOB</name>
<evidence type="ECO:0000256" key="2">
    <source>
        <dbReference type="SAM" id="Phobius"/>
    </source>
</evidence>
<dbReference type="RefSeq" id="WP_136792239.1">
    <property type="nucleotide sequence ID" value="NZ_SWAU01000068.1"/>
</dbReference>
<feature type="compositionally biased region" description="Low complexity" evidence="1">
    <location>
        <begin position="82"/>
        <end position="100"/>
    </location>
</feature>